<dbReference type="RefSeq" id="WP_284205644.1">
    <property type="nucleotide sequence ID" value="NZ_BSPQ01000026.1"/>
</dbReference>
<dbReference type="SUPFAM" id="SSF53146">
    <property type="entry name" value="Nitrogenase accessory factor-like"/>
    <property type="match status" value="1"/>
</dbReference>
<comment type="cofactor">
    <cofactor evidence="1">
        <name>[4Fe-4S] cluster</name>
        <dbReference type="ChEBI" id="CHEBI:49883"/>
    </cofactor>
</comment>
<accession>A0ABQ6E543</accession>
<dbReference type="SFLD" id="SFLDS00029">
    <property type="entry name" value="Radical_SAM"/>
    <property type="match status" value="1"/>
</dbReference>
<dbReference type="InterPro" id="IPR005980">
    <property type="entry name" value="Nase_CF_NifB"/>
</dbReference>
<evidence type="ECO:0000313" key="14">
    <source>
        <dbReference type="Proteomes" id="UP001157353"/>
    </source>
</evidence>
<keyword evidence="10" id="KW-0456">Lyase</keyword>
<dbReference type="NCBIfam" id="TIGR01290">
    <property type="entry name" value="nifB"/>
    <property type="match status" value="1"/>
</dbReference>
<dbReference type="EMBL" id="BSPQ01000026">
    <property type="protein sequence ID" value="GLS92538.1"/>
    <property type="molecule type" value="Genomic_DNA"/>
</dbReference>
<comment type="pathway">
    <text evidence="2">Cofactor biosynthesis; Fe-Mo cofactor biosynthesis.</text>
</comment>
<dbReference type="Pfam" id="PF02579">
    <property type="entry name" value="Nitro_FeMo-Co"/>
    <property type="match status" value="1"/>
</dbReference>
<name>A0ABQ6E543_9GAMM</name>
<evidence type="ECO:0000256" key="7">
    <source>
        <dbReference type="ARBA" id="ARBA00023004"/>
    </source>
</evidence>
<proteinExistence type="inferred from homology"/>
<keyword evidence="7" id="KW-0408">Iron</keyword>
<dbReference type="InterPro" id="IPR058240">
    <property type="entry name" value="rSAM_sf"/>
</dbReference>
<dbReference type="InterPro" id="IPR003731">
    <property type="entry name" value="Di-Nase_FeMo-co_biosynth"/>
</dbReference>
<keyword evidence="14" id="KW-1185">Reference proteome</keyword>
<feature type="compositionally biased region" description="Polar residues" evidence="11">
    <location>
        <begin position="1"/>
        <end position="10"/>
    </location>
</feature>
<evidence type="ECO:0000256" key="8">
    <source>
        <dbReference type="ARBA" id="ARBA00023014"/>
    </source>
</evidence>
<keyword evidence="8" id="KW-0411">Iron-sulfur</keyword>
<sequence length="499" mass="55427">MDNNSDTTKAATRPSCKSKCESDTLTSNINLSKERRADATPAGVKQKVINHPCYSNDAHHKYARMHLPVAPACNIQCNYCNRKYDCANESRPGVVSELLTPKQALLKAQAVAKAIPQLSVIGIAGPGDPLANPVRTMETLALIRAAMPDIKLCISTNGLTLVDHVDELLKLGVDHVTVTINTLDEVIAAQIYKWIYFEGRRYEGVEAGRILIQRQMEGIAALAKEGILTKVNSVMIPGINDGHLPELSRELRRNKVFLHNIMPLISKPEHGTFFGLVGQREPLTTELDEVRELAGGNVSQMKHCQQCRADAVGMLEEDRSAEFSIEDINPEPEDYTQTMAGRCRFQSAVISKGVSETEASLVVAVATKNSEQIDLHFGHADCFKLYLVTKNQHHFIGERRITRYCSGDNHEQSIETNETNLQTTIKALHGVDLVLCCRIGTPPSEALAQENIRVVIDYAYHAIDVSLADIYSRYAPLAHSKWQARQKVEQQKVEQREVI</sequence>
<dbReference type="SFLD" id="SFLDG01068">
    <property type="entry name" value="FeMo_cofactor_biosynthesis_pro"/>
    <property type="match status" value="1"/>
</dbReference>
<dbReference type="SFLD" id="SFLDG01067">
    <property type="entry name" value="SPASM/twitch_domain_containing"/>
    <property type="match status" value="1"/>
</dbReference>
<feature type="domain" description="Radical SAM core" evidence="12">
    <location>
        <begin position="59"/>
        <end position="308"/>
    </location>
</feature>
<dbReference type="SUPFAM" id="SSF102114">
    <property type="entry name" value="Radical SAM enzymes"/>
    <property type="match status" value="1"/>
</dbReference>
<evidence type="ECO:0000256" key="5">
    <source>
        <dbReference type="ARBA" id="ARBA00022691"/>
    </source>
</evidence>
<dbReference type="CDD" id="cd01335">
    <property type="entry name" value="Radical_SAM"/>
    <property type="match status" value="1"/>
</dbReference>
<keyword evidence="5" id="KW-0949">S-adenosyl-L-methionine</keyword>
<evidence type="ECO:0000256" key="6">
    <source>
        <dbReference type="ARBA" id="ARBA00022723"/>
    </source>
</evidence>
<keyword evidence="4" id="KW-0004">4Fe-4S</keyword>
<feature type="region of interest" description="Disordered" evidence="11">
    <location>
        <begin position="1"/>
        <end position="21"/>
    </location>
</feature>
<evidence type="ECO:0000256" key="2">
    <source>
        <dbReference type="ARBA" id="ARBA00005155"/>
    </source>
</evidence>
<organism evidence="13 14">
    <name type="scientific">Psychromonas marina</name>
    <dbReference type="NCBI Taxonomy" id="88364"/>
    <lineage>
        <taxon>Bacteria</taxon>
        <taxon>Pseudomonadati</taxon>
        <taxon>Pseudomonadota</taxon>
        <taxon>Gammaproteobacteria</taxon>
        <taxon>Alteromonadales</taxon>
        <taxon>Psychromonadaceae</taxon>
        <taxon>Psychromonas</taxon>
    </lineage>
</organism>
<dbReference type="InterPro" id="IPR013785">
    <property type="entry name" value="Aldolase_TIM"/>
</dbReference>
<dbReference type="PROSITE" id="PS51918">
    <property type="entry name" value="RADICAL_SAM"/>
    <property type="match status" value="1"/>
</dbReference>
<dbReference type="InterPro" id="IPR036105">
    <property type="entry name" value="DiNase_FeMo-co_biosyn_sf"/>
</dbReference>
<keyword evidence="9" id="KW-0535">Nitrogen fixation</keyword>
<evidence type="ECO:0000256" key="3">
    <source>
        <dbReference type="ARBA" id="ARBA00006804"/>
    </source>
</evidence>
<dbReference type="SFLD" id="SFLDF00281">
    <property type="entry name" value="FeMo_cofactor_biosynthesis_pro"/>
    <property type="match status" value="1"/>
</dbReference>
<comment type="caution">
    <text evidence="13">The sequence shown here is derived from an EMBL/GenBank/DDBJ whole genome shotgun (WGS) entry which is preliminary data.</text>
</comment>
<evidence type="ECO:0000256" key="4">
    <source>
        <dbReference type="ARBA" id="ARBA00022485"/>
    </source>
</evidence>
<evidence type="ECO:0000256" key="11">
    <source>
        <dbReference type="SAM" id="MobiDB-lite"/>
    </source>
</evidence>
<evidence type="ECO:0000256" key="9">
    <source>
        <dbReference type="ARBA" id="ARBA00023231"/>
    </source>
</evidence>
<dbReference type="PANTHER" id="PTHR43787">
    <property type="entry name" value="FEMO COFACTOR BIOSYNTHESIS PROTEIN NIFB-RELATED"/>
    <property type="match status" value="1"/>
</dbReference>
<dbReference type="Gene3D" id="3.20.20.70">
    <property type="entry name" value="Aldolase class I"/>
    <property type="match status" value="1"/>
</dbReference>
<dbReference type="Proteomes" id="UP001157353">
    <property type="component" value="Unassembled WGS sequence"/>
</dbReference>
<dbReference type="PROSITE" id="PS01305">
    <property type="entry name" value="MOAA_NIFB_PQQE"/>
    <property type="match status" value="1"/>
</dbReference>
<dbReference type="PANTHER" id="PTHR43787:SF13">
    <property type="entry name" value="FEMO COFACTOR BIOSYNTHESIS PROTEIN NIFB"/>
    <property type="match status" value="1"/>
</dbReference>
<dbReference type="InterPro" id="IPR007197">
    <property type="entry name" value="rSAM"/>
</dbReference>
<dbReference type="Gene3D" id="3.30.420.130">
    <property type="entry name" value="Dinitrogenase iron-molybdenum cofactor biosynthesis domain"/>
    <property type="match status" value="1"/>
</dbReference>
<keyword evidence="6" id="KW-0479">Metal-binding</keyword>
<protein>
    <submittedName>
        <fullName evidence="13">FeMo cofactor biosynthesis protein NifB</fullName>
    </submittedName>
</protein>
<dbReference type="InterPro" id="IPR000385">
    <property type="entry name" value="MoaA_NifB_PqqE_Fe-S-bd_CS"/>
</dbReference>
<evidence type="ECO:0000259" key="12">
    <source>
        <dbReference type="PROSITE" id="PS51918"/>
    </source>
</evidence>
<evidence type="ECO:0000256" key="10">
    <source>
        <dbReference type="ARBA" id="ARBA00023239"/>
    </source>
</evidence>
<comment type="similarity">
    <text evidence="3">Belongs to the radical SAM superfamily. NifB family.</text>
</comment>
<evidence type="ECO:0000256" key="1">
    <source>
        <dbReference type="ARBA" id="ARBA00001966"/>
    </source>
</evidence>
<dbReference type="Pfam" id="PF04055">
    <property type="entry name" value="Radical_SAM"/>
    <property type="match status" value="1"/>
</dbReference>
<evidence type="ECO:0000313" key="13">
    <source>
        <dbReference type="EMBL" id="GLS92538.1"/>
    </source>
</evidence>
<reference evidence="14" key="1">
    <citation type="journal article" date="2019" name="Int. J. Syst. Evol. Microbiol.">
        <title>The Global Catalogue of Microorganisms (GCM) 10K type strain sequencing project: providing services to taxonomists for standard genome sequencing and annotation.</title>
        <authorList>
            <consortium name="The Broad Institute Genomics Platform"/>
            <consortium name="The Broad Institute Genome Sequencing Center for Infectious Disease"/>
            <person name="Wu L."/>
            <person name="Ma J."/>
        </authorList>
    </citation>
    <scope>NUCLEOTIDE SEQUENCE [LARGE SCALE GENOMIC DNA]</scope>
    <source>
        <strain evidence="14">NBRC 103166</strain>
    </source>
</reference>
<gene>
    <name evidence="13" type="primary">nifB</name>
    <name evidence="13" type="ORF">GCM10007916_36100</name>
</gene>